<dbReference type="InterPro" id="IPR017205">
    <property type="entry name" value="Sig_transdc_His_kinase_ChrS"/>
</dbReference>
<evidence type="ECO:0000259" key="18">
    <source>
        <dbReference type="PROSITE" id="PS50109"/>
    </source>
</evidence>
<dbReference type="InterPro" id="IPR050482">
    <property type="entry name" value="Sensor_HK_TwoCompSys"/>
</dbReference>
<keyword evidence="8" id="KW-0808">Transferase</keyword>
<protein>
    <recommendedName>
        <fullName evidence="5">Oxygen sensor histidine kinase NreB</fullName>
        <ecNumber evidence="4">2.7.13.3</ecNumber>
    </recommendedName>
    <alternativeName>
        <fullName evidence="15">Nitrogen regulation protein B</fullName>
    </alternativeName>
</protein>
<evidence type="ECO:0000256" key="14">
    <source>
        <dbReference type="ARBA" id="ARBA00024827"/>
    </source>
</evidence>
<feature type="transmembrane region" description="Helical" evidence="17">
    <location>
        <begin position="51"/>
        <end position="70"/>
    </location>
</feature>
<dbReference type="PROSITE" id="PS50109">
    <property type="entry name" value="HIS_KIN"/>
    <property type="match status" value="1"/>
</dbReference>
<keyword evidence="12" id="KW-0902">Two-component regulatory system</keyword>
<dbReference type="PRINTS" id="PR00344">
    <property type="entry name" value="BCTRLSENSOR"/>
</dbReference>
<evidence type="ECO:0000256" key="8">
    <source>
        <dbReference type="ARBA" id="ARBA00022679"/>
    </source>
</evidence>
<keyword evidence="7" id="KW-0963">Cytoplasm</keyword>
<keyword evidence="16" id="KW-0175">Coiled coil</keyword>
<dbReference type="EC" id="2.7.13.3" evidence="4"/>
<evidence type="ECO:0000256" key="16">
    <source>
        <dbReference type="SAM" id="Coils"/>
    </source>
</evidence>
<dbReference type="InterPro" id="IPR005467">
    <property type="entry name" value="His_kinase_dom"/>
</dbReference>
<evidence type="ECO:0000256" key="9">
    <source>
        <dbReference type="ARBA" id="ARBA00022723"/>
    </source>
</evidence>
<dbReference type="RefSeq" id="WP_378260825.1">
    <property type="nucleotide sequence ID" value="NZ_JBHUKR010000004.1"/>
</dbReference>
<dbReference type="Gene3D" id="3.30.565.10">
    <property type="entry name" value="Histidine kinase-like ATPase, C-terminal domain"/>
    <property type="match status" value="1"/>
</dbReference>
<dbReference type="InterPro" id="IPR036890">
    <property type="entry name" value="HATPase_C_sf"/>
</dbReference>
<keyword evidence="10 19" id="KW-0418">Kinase</keyword>
<evidence type="ECO:0000256" key="12">
    <source>
        <dbReference type="ARBA" id="ARBA00023012"/>
    </source>
</evidence>
<keyword evidence="17" id="KW-0812">Transmembrane</keyword>
<keyword evidence="6" id="KW-0004">4Fe-4S</keyword>
<dbReference type="PIRSF" id="PIRSF037434">
    <property type="entry name" value="STHK_ChrS"/>
    <property type="match status" value="1"/>
</dbReference>
<dbReference type="GO" id="GO:0016301">
    <property type="term" value="F:kinase activity"/>
    <property type="evidence" value="ECO:0007669"/>
    <property type="project" value="UniProtKB-KW"/>
</dbReference>
<dbReference type="EMBL" id="JBHUKR010000004">
    <property type="protein sequence ID" value="MFD2415219.1"/>
    <property type="molecule type" value="Genomic_DNA"/>
</dbReference>
<comment type="caution">
    <text evidence="19">The sequence shown here is derived from an EMBL/GenBank/DDBJ whole genome shotgun (WGS) entry which is preliminary data.</text>
</comment>
<dbReference type="InterPro" id="IPR011712">
    <property type="entry name" value="Sig_transdc_His_kin_sub3_dim/P"/>
</dbReference>
<evidence type="ECO:0000256" key="2">
    <source>
        <dbReference type="ARBA" id="ARBA00001966"/>
    </source>
</evidence>
<dbReference type="InterPro" id="IPR004358">
    <property type="entry name" value="Sig_transdc_His_kin-like_C"/>
</dbReference>
<sequence length="427" mass="46770">MSIEAELREEFDRWERKENAVAKVLPYVLLCIGTVITLLQPLWHQSVPYPPVLGLTLVAALWMLWFHTLHPDWHDNAPLMGLYYAVLLALAFGLVALAPWYGFFTFAGYPQAFQYLKGRWRYVGVAATAMVASVSYLGGLPNIRASDLWWAWPAVGAICTVLACAFSYFADMADVRNDKQKQALAELHKANLKLEAALEENAGLHAQLLVQAREAGVLDERQRMAREIHDTLAQGLAGILTQLQAAEQTMDKPSTVRRHMTNAMNLARESLTEARRTVHAVEPVVLAESRLPEAISDVARRWSEVNQVDAVLTTTGDARPMHADVEVTLLRTAQEALTNVAKHAQAHRVGLTLSYMEDLVTLDVRDDGVGFDPHIKRANGSGNGGFGLAGMRQRVQRLAGRLDIESEPGGGTVISATVPAIPAGGGA</sequence>
<evidence type="ECO:0000313" key="19">
    <source>
        <dbReference type="EMBL" id="MFD2415219.1"/>
    </source>
</evidence>
<proteinExistence type="predicted"/>
<dbReference type="SMART" id="SM00387">
    <property type="entry name" value="HATPase_c"/>
    <property type="match status" value="1"/>
</dbReference>
<evidence type="ECO:0000256" key="17">
    <source>
        <dbReference type="SAM" id="Phobius"/>
    </source>
</evidence>
<dbReference type="PANTHER" id="PTHR24421">
    <property type="entry name" value="NITRATE/NITRITE SENSOR PROTEIN NARX-RELATED"/>
    <property type="match status" value="1"/>
</dbReference>
<dbReference type="Gene3D" id="1.20.5.1930">
    <property type="match status" value="1"/>
</dbReference>
<keyword evidence="13" id="KW-0411">Iron-sulfur</keyword>
<comment type="cofactor">
    <cofactor evidence="2">
        <name>[4Fe-4S] cluster</name>
        <dbReference type="ChEBI" id="CHEBI:49883"/>
    </cofactor>
</comment>
<evidence type="ECO:0000256" key="10">
    <source>
        <dbReference type="ARBA" id="ARBA00022777"/>
    </source>
</evidence>
<dbReference type="Pfam" id="PF07730">
    <property type="entry name" value="HisKA_3"/>
    <property type="match status" value="1"/>
</dbReference>
<name>A0ABW5FKD5_9PSEU</name>
<evidence type="ECO:0000256" key="15">
    <source>
        <dbReference type="ARBA" id="ARBA00030800"/>
    </source>
</evidence>
<comment type="catalytic activity">
    <reaction evidence="1">
        <text>ATP + protein L-histidine = ADP + protein N-phospho-L-histidine.</text>
        <dbReference type="EC" id="2.7.13.3"/>
    </reaction>
</comment>
<evidence type="ECO:0000256" key="1">
    <source>
        <dbReference type="ARBA" id="ARBA00000085"/>
    </source>
</evidence>
<feature type="transmembrane region" description="Helical" evidence="17">
    <location>
        <begin position="20"/>
        <end position="39"/>
    </location>
</feature>
<evidence type="ECO:0000256" key="5">
    <source>
        <dbReference type="ARBA" id="ARBA00017322"/>
    </source>
</evidence>
<keyword evidence="9" id="KW-0479">Metal-binding</keyword>
<keyword evidence="17" id="KW-1133">Transmembrane helix</keyword>
<dbReference type="PANTHER" id="PTHR24421:SF62">
    <property type="entry name" value="SENSORY TRANSDUCTION HISTIDINE KINASE"/>
    <property type="match status" value="1"/>
</dbReference>
<evidence type="ECO:0000313" key="20">
    <source>
        <dbReference type="Proteomes" id="UP001597417"/>
    </source>
</evidence>
<accession>A0ABW5FKD5</accession>
<reference evidence="20" key="1">
    <citation type="journal article" date="2019" name="Int. J. Syst. Evol. Microbiol.">
        <title>The Global Catalogue of Microorganisms (GCM) 10K type strain sequencing project: providing services to taxonomists for standard genome sequencing and annotation.</title>
        <authorList>
            <consortium name="The Broad Institute Genomics Platform"/>
            <consortium name="The Broad Institute Genome Sequencing Center for Infectious Disease"/>
            <person name="Wu L."/>
            <person name="Ma J."/>
        </authorList>
    </citation>
    <scope>NUCLEOTIDE SEQUENCE [LARGE SCALE GENOMIC DNA]</scope>
    <source>
        <strain evidence="20">CGMCC 4.7645</strain>
    </source>
</reference>
<comment type="subcellular location">
    <subcellularLocation>
        <location evidence="3">Cytoplasm</location>
    </subcellularLocation>
</comment>
<dbReference type="InterPro" id="IPR003594">
    <property type="entry name" value="HATPase_dom"/>
</dbReference>
<feature type="domain" description="Histidine kinase" evidence="18">
    <location>
        <begin position="231"/>
        <end position="422"/>
    </location>
</feature>
<feature type="transmembrane region" description="Helical" evidence="17">
    <location>
        <begin position="150"/>
        <end position="170"/>
    </location>
</feature>
<keyword evidence="20" id="KW-1185">Reference proteome</keyword>
<feature type="transmembrane region" description="Helical" evidence="17">
    <location>
        <begin position="82"/>
        <end position="108"/>
    </location>
</feature>
<organism evidence="19 20">
    <name type="scientific">Amycolatopsis pigmentata</name>
    <dbReference type="NCBI Taxonomy" id="450801"/>
    <lineage>
        <taxon>Bacteria</taxon>
        <taxon>Bacillati</taxon>
        <taxon>Actinomycetota</taxon>
        <taxon>Actinomycetes</taxon>
        <taxon>Pseudonocardiales</taxon>
        <taxon>Pseudonocardiaceae</taxon>
        <taxon>Amycolatopsis</taxon>
    </lineage>
</organism>
<feature type="coiled-coil region" evidence="16">
    <location>
        <begin position="177"/>
        <end position="207"/>
    </location>
</feature>
<evidence type="ECO:0000256" key="11">
    <source>
        <dbReference type="ARBA" id="ARBA00023004"/>
    </source>
</evidence>
<evidence type="ECO:0000256" key="4">
    <source>
        <dbReference type="ARBA" id="ARBA00012438"/>
    </source>
</evidence>
<gene>
    <name evidence="19" type="ORF">ACFSXZ_02640</name>
</gene>
<evidence type="ECO:0000256" key="13">
    <source>
        <dbReference type="ARBA" id="ARBA00023014"/>
    </source>
</evidence>
<dbReference type="SUPFAM" id="SSF55874">
    <property type="entry name" value="ATPase domain of HSP90 chaperone/DNA topoisomerase II/histidine kinase"/>
    <property type="match status" value="1"/>
</dbReference>
<evidence type="ECO:0000256" key="7">
    <source>
        <dbReference type="ARBA" id="ARBA00022490"/>
    </source>
</evidence>
<dbReference type="Proteomes" id="UP001597417">
    <property type="component" value="Unassembled WGS sequence"/>
</dbReference>
<keyword evidence="17" id="KW-0472">Membrane</keyword>
<feature type="transmembrane region" description="Helical" evidence="17">
    <location>
        <begin position="120"/>
        <end position="138"/>
    </location>
</feature>
<dbReference type="Pfam" id="PF02518">
    <property type="entry name" value="HATPase_c"/>
    <property type="match status" value="1"/>
</dbReference>
<keyword evidence="11" id="KW-0408">Iron</keyword>
<comment type="function">
    <text evidence="14">Member of the two-component regulatory system NreB/NreC involved in the control of dissimilatory nitrate/nitrite reduction in response to oxygen. NreB functions as a direct oxygen sensor histidine kinase which is autophosphorylated, in the absence of oxygen, probably at the conserved histidine residue, and transfers its phosphate group probably to a conserved aspartate residue of NreC. NreB/NreC activates the expression of the nitrate (narGHJI) and nitrite (nir) reductase operons, as well as the putative nitrate transporter gene narT.</text>
</comment>
<evidence type="ECO:0000256" key="6">
    <source>
        <dbReference type="ARBA" id="ARBA00022485"/>
    </source>
</evidence>
<evidence type="ECO:0000256" key="3">
    <source>
        <dbReference type="ARBA" id="ARBA00004496"/>
    </source>
</evidence>
<dbReference type="CDD" id="cd16917">
    <property type="entry name" value="HATPase_UhpB-NarQ-NarX-like"/>
    <property type="match status" value="1"/>
</dbReference>